<feature type="domain" description="Homing endonuclease LAGLIDADG" evidence="2">
    <location>
        <begin position="2"/>
        <end position="86"/>
    </location>
</feature>
<evidence type="ECO:0000259" key="2">
    <source>
        <dbReference type="Pfam" id="PF03161"/>
    </source>
</evidence>
<dbReference type="InterPro" id="IPR027434">
    <property type="entry name" value="Homing_endonucl"/>
</dbReference>
<feature type="signal peptide" evidence="1">
    <location>
        <begin position="1"/>
        <end position="22"/>
    </location>
</feature>
<dbReference type="InterPro" id="IPR004860">
    <property type="entry name" value="LAGLIDADG_dom"/>
</dbReference>
<evidence type="ECO:0000256" key="1">
    <source>
        <dbReference type="SAM" id="SignalP"/>
    </source>
</evidence>
<keyword evidence="3" id="KW-0378">Hydrolase</keyword>
<dbReference type="OrthoDB" id="2888667at2759"/>
<keyword evidence="4" id="KW-1185">Reference proteome</keyword>
<gene>
    <name evidence="3" type="ORF">BC936DRAFT_140587</name>
</gene>
<name>A0A433DMN6_9FUNG</name>
<keyword evidence="3" id="KW-0540">Nuclease</keyword>
<dbReference type="Pfam" id="PF03161">
    <property type="entry name" value="LAGLIDADG_2"/>
    <property type="match status" value="1"/>
</dbReference>
<feature type="chain" id="PRO_5019165673" evidence="1">
    <location>
        <begin position="23"/>
        <end position="116"/>
    </location>
</feature>
<protein>
    <submittedName>
        <fullName evidence="3">Homing endonuclease</fullName>
    </submittedName>
</protein>
<dbReference type="AlphaFoldDB" id="A0A433DMN6"/>
<evidence type="ECO:0000313" key="4">
    <source>
        <dbReference type="Proteomes" id="UP000268093"/>
    </source>
</evidence>
<comment type="caution">
    <text evidence="3">The sequence shown here is derived from an EMBL/GenBank/DDBJ whole genome shotgun (WGS) entry which is preliminary data.</text>
</comment>
<keyword evidence="3" id="KW-0255">Endonuclease</keyword>
<dbReference type="Proteomes" id="UP000268093">
    <property type="component" value="Unassembled WGS sequence"/>
</dbReference>
<dbReference type="GO" id="GO:0004519">
    <property type="term" value="F:endonuclease activity"/>
    <property type="evidence" value="ECO:0007669"/>
    <property type="project" value="UniProtKB-KW"/>
</dbReference>
<accession>A0A433DMN6</accession>
<evidence type="ECO:0000313" key="3">
    <source>
        <dbReference type="EMBL" id="RUP52132.1"/>
    </source>
</evidence>
<organism evidence="3 4">
    <name type="scientific">Jimgerdemannia flammicorona</name>
    <dbReference type="NCBI Taxonomy" id="994334"/>
    <lineage>
        <taxon>Eukaryota</taxon>
        <taxon>Fungi</taxon>
        <taxon>Fungi incertae sedis</taxon>
        <taxon>Mucoromycota</taxon>
        <taxon>Mucoromycotina</taxon>
        <taxon>Endogonomycetes</taxon>
        <taxon>Endogonales</taxon>
        <taxon>Endogonaceae</taxon>
        <taxon>Jimgerdemannia</taxon>
    </lineage>
</organism>
<keyword evidence="1" id="KW-0732">Signal</keyword>
<dbReference type="Gene3D" id="3.10.28.10">
    <property type="entry name" value="Homing endonucleases"/>
    <property type="match status" value="1"/>
</dbReference>
<dbReference type="EMBL" id="RBNI01000174">
    <property type="protein sequence ID" value="RUP52132.1"/>
    <property type="molecule type" value="Genomic_DNA"/>
</dbReference>
<dbReference type="SUPFAM" id="SSF55608">
    <property type="entry name" value="Homing endonucleases"/>
    <property type="match status" value="1"/>
</dbReference>
<sequence length="116" mass="13235">MGVKLIPEGHIMYLLLSPIALAHWIMSDGQSHGNLGLFLCTHSFSIPDVVRLMNVLMVRYNLDCTLRMDHGKYPMIYIQARSMPKLQTIVSSYMDPSMLYKIQHIPPKMSISLSLE</sequence>
<reference evidence="3 4" key="1">
    <citation type="journal article" date="2018" name="New Phytol.">
        <title>Phylogenomics of Endogonaceae and evolution of mycorrhizas within Mucoromycota.</title>
        <authorList>
            <person name="Chang Y."/>
            <person name="Desiro A."/>
            <person name="Na H."/>
            <person name="Sandor L."/>
            <person name="Lipzen A."/>
            <person name="Clum A."/>
            <person name="Barry K."/>
            <person name="Grigoriev I.V."/>
            <person name="Martin F.M."/>
            <person name="Stajich J.E."/>
            <person name="Smith M.E."/>
            <person name="Bonito G."/>
            <person name="Spatafora J.W."/>
        </authorList>
    </citation>
    <scope>NUCLEOTIDE SEQUENCE [LARGE SCALE GENOMIC DNA]</scope>
    <source>
        <strain evidence="3 4">GMNB39</strain>
    </source>
</reference>
<proteinExistence type="predicted"/>